<protein>
    <submittedName>
        <fullName evidence="2">Uncharacterized protein</fullName>
    </submittedName>
</protein>
<keyword evidence="3" id="KW-1185">Reference proteome</keyword>
<comment type="caution">
    <text evidence="2">The sequence shown here is derived from an EMBL/GenBank/DDBJ whole genome shotgun (WGS) entry which is preliminary data.</text>
</comment>
<keyword evidence="1" id="KW-0472">Membrane</keyword>
<keyword evidence="1" id="KW-0812">Transmembrane</keyword>
<organism evidence="2 3">
    <name type="scientific">Neocallimastix californiae</name>
    <dbReference type="NCBI Taxonomy" id="1754190"/>
    <lineage>
        <taxon>Eukaryota</taxon>
        <taxon>Fungi</taxon>
        <taxon>Fungi incertae sedis</taxon>
        <taxon>Chytridiomycota</taxon>
        <taxon>Chytridiomycota incertae sedis</taxon>
        <taxon>Neocallimastigomycetes</taxon>
        <taxon>Neocallimastigales</taxon>
        <taxon>Neocallimastigaceae</taxon>
        <taxon>Neocallimastix</taxon>
    </lineage>
</organism>
<sequence>MNKCYDNISDQVCIEDPEDIITHRGNCTNPYYCEKGKCKNRISYNDECSEKLEYQCYETQDDHKPRCRNDKCQIKSEEDINFITSEMGLFFVAGFILFLIIVFFTVFYCATKYNKNHSDVINEQLNSNTIESSYINMLNPSLERNLYLRSLKESINQLSQNDATYKKNAVLNKFKANEPYLTSASTLINKSFSSTSNFIDRKRTSQRSSILNSSYRHNSSLGISSPNENIYYNISFQDFNTSNSFTYLSPSDSRNLIQQLNTVNSTTTTTTPSTLHQSFSFSSKKHAPIDSPILPLNIRNHDDSIVTSSTPYILEEVDENNEDNQTTLSFDDGILKMSNKDSSISFSSKENKDI</sequence>
<evidence type="ECO:0000313" key="2">
    <source>
        <dbReference type="EMBL" id="ORY21997.1"/>
    </source>
</evidence>
<evidence type="ECO:0000313" key="3">
    <source>
        <dbReference type="Proteomes" id="UP000193920"/>
    </source>
</evidence>
<reference evidence="2 3" key="1">
    <citation type="submission" date="2016-08" db="EMBL/GenBank/DDBJ databases">
        <title>A Parts List for Fungal Cellulosomes Revealed by Comparative Genomics.</title>
        <authorList>
            <consortium name="DOE Joint Genome Institute"/>
            <person name="Haitjema C.H."/>
            <person name="Gilmore S.P."/>
            <person name="Henske J.K."/>
            <person name="Solomon K.V."/>
            <person name="De Groot R."/>
            <person name="Kuo A."/>
            <person name="Mondo S.J."/>
            <person name="Salamov A.A."/>
            <person name="Labutti K."/>
            <person name="Zhao Z."/>
            <person name="Chiniquy J."/>
            <person name="Barry K."/>
            <person name="Brewer H.M."/>
            <person name="Purvine S.O."/>
            <person name="Wright A.T."/>
            <person name="Boxma B."/>
            <person name="Van Alen T."/>
            <person name="Hackstein J.H."/>
            <person name="Baker S.E."/>
            <person name="Grigoriev I.V."/>
            <person name="O'Malley M.A."/>
        </authorList>
    </citation>
    <scope>NUCLEOTIDE SEQUENCE [LARGE SCALE GENOMIC DNA]</scope>
    <source>
        <strain evidence="2 3">G1</strain>
    </source>
</reference>
<proteinExistence type="predicted"/>
<dbReference type="Proteomes" id="UP000193920">
    <property type="component" value="Unassembled WGS sequence"/>
</dbReference>
<dbReference type="OrthoDB" id="2156920at2759"/>
<evidence type="ECO:0000256" key="1">
    <source>
        <dbReference type="SAM" id="Phobius"/>
    </source>
</evidence>
<dbReference type="EMBL" id="MCOG01000254">
    <property type="protein sequence ID" value="ORY21997.1"/>
    <property type="molecule type" value="Genomic_DNA"/>
</dbReference>
<accession>A0A1Y2AIJ6</accession>
<keyword evidence="1" id="KW-1133">Transmembrane helix</keyword>
<feature type="transmembrane region" description="Helical" evidence="1">
    <location>
        <begin position="89"/>
        <end position="108"/>
    </location>
</feature>
<gene>
    <name evidence="2" type="ORF">LY90DRAFT_707263</name>
</gene>
<name>A0A1Y2AIJ6_9FUNG</name>
<dbReference type="AlphaFoldDB" id="A0A1Y2AIJ6"/>